<proteinExistence type="predicted"/>
<evidence type="ECO:0000313" key="2">
    <source>
        <dbReference type="EMBL" id="GFN99016.1"/>
    </source>
</evidence>
<organism evidence="2 3">
    <name type="scientific">Plakobranchus ocellatus</name>
    <dbReference type="NCBI Taxonomy" id="259542"/>
    <lineage>
        <taxon>Eukaryota</taxon>
        <taxon>Metazoa</taxon>
        <taxon>Spiralia</taxon>
        <taxon>Lophotrochozoa</taxon>
        <taxon>Mollusca</taxon>
        <taxon>Gastropoda</taxon>
        <taxon>Heterobranchia</taxon>
        <taxon>Euthyneura</taxon>
        <taxon>Panpulmonata</taxon>
        <taxon>Sacoglossa</taxon>
        <taxon>Placobranchoidea</taxon>
        <taxon>Plakobranchidae</taxon>
        <taxon>Plakobranchus</taxon>
    </lineage>
</organism>
<name>A0AAV3ZVA5_9GAST</name>
<dbReference type="AlphaFoldDB" id="A0AAV3ZVA5"/>
<dbReference type="Proteomes" id="UP000735302">
    <property type="component" value="Unassembled WGS sequence"/>
</dbReference>
<feature type="region of interest" description="Disordered" evidence="1">
    <location>
        <begin position="43"/>
        <end position="74"/>
    </location>
</feature>
<dbReference type="EMBL" id="BLXT01002928">
    <property type="protein sequence ID" value="GFN99016.1"/>
    <property type="molecule type" value="Genomic_DNA"/>
</dbReference>
<evidence type="ECO:0000256" key="1">
    <source>
        <dbReference type="SAM" id="MobiDB-lite"/>
    </source>
</evidence>
<comment type="caution">
    <text evidence="2">The sequence shown here is derived from an EMBL/GenBank/DDBJ whole genome shotgun (WGS) entry which is preliminary data.</text>
</comment>
<protein>
    <submittedName>
        <fullName evidence="2">Uncharacterized protein</fullName>
    </submittedName>
</protein>
<evidence type="ECO:0000313" key="3">
    <source>
        <dbReference type="Proteomes" id="UP000735302"/>
    </source>
</evidence>
<gene>
    <name evidence="2" type="ORF">PoB_002552200</name>
</gene>
<reference evidence="2 3" key="1">
    <citation type="journal article" date="2021" name="Elife">
        <title>Chloroplast acquisition without the gene transfer in kleptoplastic sea slugs, Plakobranchus ocellatus.</title>
        <authorList>
            <person name="Maeda T."/>
            <person name="Takahashi S."/>
            <person name="Yoshida T."/>
            <person name="Shimamura S."/>
            <person name="Takaki Y."/>
            <person name="Nagai Y."/>
            <person name="Toyoda A."/>
            <person name="Suzuki Y."/>
            <person name="Arimoto A."/>
            <person name="Ishii H."/>
            <person name="Satoh N."/>
            <person name="Nishiyama T."/>
            <person name="Hasebe M."/>
            <person name="Maruyama T."/>
            <person name="Minagawa J."/>
            <person name="Obokata J."/>
            <person name="Shigenobu S."/>
        </authorList>
    </citation>
    <scope>NUCLEOTIDE SEQUENCE [LARGE SCALE GENOMIC DNA]</scope>
</reference>
<accession>A0AAV3ZVA5</accession>
<keyword evidence="3" id="KW-1185">Reference proteome</keyword>
<sequence length="120" mass="13295">MYLSQVVQTKTLILRYTSSSGWLVIDWPSSEISGLTQYHQRLTQSSKPKVLHKTPINEKADHSTGAMSSAGKTDGAKFGARAKRLSAGPNFAPRWAGGKLCHIRPRQILEQMGFKPATLW</sequence>